<keyword evidence="4" id="KW-1003">Cell membrane</keyword>
<dbReference type="Pfam" id="PF02322">
    <property type="entry name" value="Cyt_bd_oxida_II"/>
    <property type="match status" value="1"/>
</dbReference>
<feature type="transmembrane region" description="Helical" evidence="12">
    <location>
        <begin position="160"/>
        <end position="184"/>
    </location>
</feature>
<organism evidence="13 14">
    <name type="scientific">Heliophilum fasciatum</name>
    <dbReference type="NCBI Taxonomy" id="35700"/>
    <lineage>
        <taxon>Bacteria</taxon>
        <taxon>Bacillati</taxon>
        <taxon>Bacillota</taxon>
        <taxon>Clostridia</taxon>
        <taxon>Eubacteriales</taxon>
        <taxon>Heliobacteriaceae</taxon>
        <taxon>Heliophilum</taxon>
    </lineage>
</organism>
<feature type="transmembrane region" description="Helical" evidence="12">
    <location>
        <begin position="303"/>
        <end position="327"/>
    </location>
</feature>
<evidence type="ECO:0000256" key="6">
    <source>
        <dbReference type="ARBA" id="ARBA00022692"/>
    </source>
</evidence>
<dbReference type="RefSeq" id="WP_243116729.1">
    <property type="nucleotide sequence ID" value="NZ_JAOQNU010000001.1"/>
</dbReference>
<dbReference type="GO" id="GO:0070069">
    <property type="term" value="C:cytochrome complex"/>
    <property type="evidence" value="ECO:0007669"/>
    <property type="project" value="TreeGrafter"/>
</dbReference>
<keyword evidence="7" id="KW-0479">Metal-binding</keyword>
<keyword evidence="8" id="KW-0249">Electron transport</keyword>
<feature type="transmembrane region" description="Helical" evidence="12">
    <location>
        <begin position="230"/>
        <end position="249"/>
    </location>
</feature>
<dbReference type="PANTHER" id="PTHR43141">
    <property type="entry name" value="CYTOCHROME BD2 SUBUNIT II"/>
    <property type="match status" value="1"/>
</dbReference>
<feature type="transmembrane region" description="Helical" evidence="12">
    <location>
        <begin position="6"/>
        <end position="24"/>
    </location>
</feature>
<evidence type="ECO:0000313" key="13">
    <source>
        <dbReference type="EMBL" id="TCP68850.1"/>
    </source>
</evidence>
<keyword evidence="11 12" id="KW-0472">Membrane</keyword>
<dbReference type="GO" id="GO:0005886">
    <property type="term" value="C:plasma membrane"/>
    <property type="evidence" value="ECO:0007669"/>
    <property type="project" value="UniProtKB-SubCell"/>
</dbReference>
<evidence type="ECO:0000256" key="8">
    <source>
        <dbReference type="ARBA" id="ARBA00022982"/>
    </source>
</evidence>
<dbReference type="EMBL" id="SLXT01000001">
    <property type="protein sequence ID" value="TCP68850.1"/>
    <property type="molecule type" value="Genomic_DNA"/>
</dbReference>
<dbReference type="GO" id="GO:0019646">
    <property type="term" value="P:aerobic electron transport chain"/>
    <property type="evidence" value="ECO:0007669"/>
    <property type="project" value="TreeGrafter"/>
</dbReference>
<evidence type="ECO:0000256" key="3">
    <source>
        <dbReference type="ARBA" id="ARBA00022448"/>
    </source>
</evidence>
<dbReference type="PANTHER" id="PTHR43141:SF5">
    <property type="entry name" value="CYTOCHROME BD-I UBIQUINOL OXIDASE SUBUNIT 2"/>
    <property type="match status" value="1"/>
</dbReference>
<comment type="similarity">
    <text evidence="2">Belongs to the cytochrome ubiquinol oxidase subunit 2 family.</text>
</comment>
<dbReference type="GO" id="GO:0016682">
    <property type="term" value="F:oxidoreductase activity, acting on diphenols and related substances as donors, oxygen as acceptor"/>
    <property type="evidence" value="ECO:0007669"/>
    <property type="project" value="TreeGrafter"/>
</dbReference>
<gene>
    <name evidence="13" type="ORF">EDD73_1019</name>
</gene>
<keyword evidence="14" id="KW-1185">Reference proteome</keyword>
<comment type="subcellular location">
    <subcellularLocation>
        <location evidence="1">Cell membrane</location>
        <topology evidence="1">Multi-pass membrane protein</topology>
    </subcellularLocation>
</comment>
<keyword evidence="10" id="KW-0408">Iron</keyword>
<dbReference type="InterPro" id="IPR003317">
    <property type="entry name" value="Cyt-d_oxidase_su2"/>
</dbReference>
<accession>A0A4R2RWL0</accession>
<evidence type="ECO:0000256" key="4">
    <source>
        <dbReference type="ARBA" id="ARBA00022475"/>
    </source>
</evidence>
<protein>
    <submittedName>
        <fullName evidence="13">Cytochrome bd-I ubiquinol oxidase subunit 2 apoprotein</fullName>
    </submittedName>
</protein>
<comment type="caution">
    <text evidence="13">The sequence shown here is derived from an EMBL/GenBank/DDBJ whole genome shotgun (WGS) entry which is preliminary data.</text>
</comment>
<name>A0A4R2RWL0_9FIRM</name>
<evidence type="ECO:0000256" key="2">
    <source>
        <dbReference type="ARBA" id="ARBA00007543"/>
    </source>
</evidence>
<feature type="transmembrane region" description="Helical" evidence="12">
    <location>
        <begin position="116"/>
        <end position="140"/>
    </location>
</feature>
<dbReference type="PIRSF" id="PIRSF000267">
    <property type="entry name" value="Cyt_oxidse_sub2"/>
    <property type="match status" value="1"/>
</dbReference>
<dbReference type="AlphaFoldDB" id="A0A4R2RWL0"/>
<keyword evidence="9 12" id="KW-1133">Transmembrane helix</keyword>
<dbReference type="GO" id="GO:0009055">
    <property type="term" value="F:electron transfer activity"/>
    <property type="evidence" value="ECO:0007669"/>
    <property type="project" value="TreeGrafter"/>
</dbReference>
<reference evidence="13 14" key="1">
    <citation type="submission" date="2019-03" db="EMBL/GenBank/DDBJ databases">
        <title>Genomic Encyclopedia of Type Strains, Phase IV (KMG-IV): sequencing the most valuable type-strain genomes for metagenomic binning, comparative biology and taxonomic classification.</title>
        <authorList>
            <person name="Goeker M."/>
        </authorList>
    </citation>
    <scope>NUCLEOTIDE SEQUENCE [LARGE SCALE GENOMIC DNA]</scope>
    <source>
        <strain evidence="13 14">DSM 11170</strain>
    </source>
</reference>
<evidence type="ECO:0000256" key="11">
    <source>
        <dbReference type="ARBA" id="ARBA00023136"/>
    </source>
</evidence>
<keyword evidence="3" id="KW-0813">Transport</keyword>
<dbReference type="Proteomes" id="UP000294813">
    <property type="component" value="Unassembled WGS sequence"/>
</dbReference>
<feature type="transmembrane region" description="Helical" evidence="12">
    <location>
        <begin position="261"/>
        <end position="283"/>
    </location>
</feature>
<keyword evidence="6 12" id="KW-0812">Transmembrane</keyword>
<dbReference type="GO" id="GO:0046872">
    <property type="term" value="F:metal ion binding"/>
    <property type="evidence" value="ECO:0007669"/>
    <property type="project" value="UniProtKB-KW"/>
</dbReference>
<evidence type="ECO:0000256" key="7">
    <source>
        <dbReference type="ARBA" id="ARBA00022723"/>
    </source>
</evidence>
<evidence type="ECO:0000256" key="1">
    <source>
        <dbReference type="ARBA" id="ARBA00004651"/>
    </source>
</evidence>
<evidence type="ECO:0000256" key="10">
    <source>
        <dbReference type="ARBA" id="ARBA00023004"/>
    </source>
</evidence>
<proteinExistence type="inferred from homology"/>
<dbReference type="NCBIfam" id="TIGR00203">
    <property type="entry name" value="cydB"/>
    <property type="match status" value="1"/>
</dbReference>
<sequence length="340" mass="37242">MTMEILQITWFLLVAVLIVGYALLDGFDLGVGCWHLFTNDDQERETMIASIGPYWDSNQVWLLTGGGAIFAAFPMVYATVFSGFYLALILLLLGLIFRAVSIEFQHQVDSPRWRHAWDLGFSFGSILPSFLFGVAMGNILRGVPVDAAGNYAGDFLGLLNPYSLVMGLLSLAMFSMHGAAFLIAQTDGELVKKARLWARSAWLNLAIAFVVATVWSFLATPRLFANFQQMPVLYLFPVAAIAGLAYFPVTLRGSSRLTPLMTSGITIVGLLGIVAAGLFPYLVPSSLDLSYSLTAFNASSSERTLTVMSLLALIGLPIVLAYTFYIYRAFAKAPKYQHHS</sequence>
<evidence type="ECO:0000256" key="12">
    <source>
        <dbReference type="SAM" id="Phobius"/>
    </source>
</evidence>
<feature type="transmembrane region" description="Helical" evidence="12">
    <location>
        <begin position="84"/>
        <end position="104"/>
    </location>
</feature>
<evidence type="ECO:0000256" key="9">
    <source>
        <dbReference type="ARBA" id="ARBA00022989"/>
    </source>
</evidence>
<evidence type="ECO:0000313" key="14">
    <source>
        <dbReference type="Proteomes" id="UP000294813"/>
    </source>
</evidence>
<feature type="transmembrane region" description="Helical" evidence="12">
    <location>
        <begin position="196"/>
        <end position="218"/>
    </location>
</feature>
<keyword evidence="5" id="KW-0349">Heme</keyword>
<evidence type="ECO:0000256" key="5">
    <source>
        <dbReference type="ARBA" id="ARBA00022617"/>
    </source>
</evidence>